<dbReference type="InterPro" id="IPR051939">
    <property type="entry name" value="Glycosyltr_41/O-GlcNAc_trsf"/>
</dbReference>
<dbReference type="Pfam" id="PF00515">
    <property type="entry name" value="TPR_1"/>
    <property type="match status" value="1"/>
</dbReference>
<keyword evidence="11" id="KW-1185">Reference proteome</keyword>
<dbReference type="GO" id="GO:0097363">
    <property type="term" value="F:protein O-acetylglucosaminyltransferase activity"/>
    <property type="evidence" value="ECO:0007669"/>
    <property type="project" value="UniProtKB-EC"/>
</dbReference>
<feature type="repeat" description="TPR" evidence="8">
    <location>
        <begin position="112"/>
        <end position="145"/>
    </location>
</feature>
<evidence type="ECO:0000256" key="8">
    <source>
        <dbReference type="PROSITE-ProRule" id="PRU00339"/>
    </source>
</evidence>
<name>A0A1H4G1M1_9BURK</name>
<dbReference type="Pfam" id="PF13414">
    <property type="entry name" value="TPR_11"/>
    <property type="match status" value="3"/>
</dbReference>
<dbReference type="EMBL" id="FNRQ01000005">
    <property type="protein sequence ID" value="SEB03465.1"/>
    <property type="molecule type" value="Genomic_DNA"/>
</dbReference>
<dbReference type="SUPFAM" id="SSF48452">
    <property type="entry name" value="TPR-like"/>
    <property type="match status" value="2"/>
</dbReference>
<organism evidence="10 11">
    <name type="scientific">Paraburkholderia sartisoli</name>
    <dbReference type="NCBI Taxonomy" id="83784"/>
    <lineage>
        <taxon>Bacteria</taxon>
        <taxon>Pseudomonadati</taxon>
        <taxon>Pseudomonadota</taxon>
        <taxon>Betaproteobacteria</taxon>
        <taxon>Burkholderiales</taxon>
        <taxon>Burkholderiaceae</taxon>
        <taxon>Paraburkholderia</taxon>
    </lineage>
</organism>
<reference evidence="11" key="1">
    <citation type="submission" date="2016-10" db="EMBL/GenBank/DDBJ databases">
        <authorList>
            <person name="Varghese N."/>
            <person name="Submissions S."/>
        </authorList>
    </citation>
    <scope>NUCLEOTIDE SEQUENCE [LARGE SCALE GENOMIC DNA]</scope>
    <source>
        <strain evidence="11">LMG 24000</strain>
    </source>
</reference>
<sequence>MMQIEPTTQSNASLIAAALAHHQAGQLAEARVLYAQILQSEPGNPDALHFLGLLACQLDQHDAGLALIEQSIAAHPSAIYYNNFGNMLREKGRLAEAIDGYRHAVALSPGYAEAWNNLGNAQREAKQPDAAMRSCAQAIALYPGYAEAYNNLGNALHDMGDLDAAVASYNRAIEFRSDYAEAHNNLGNVLRVLDKADAAIASFRTAIALKPELRTAHQSLGLMLRMRGETTEAIASLRRALDPTDANAHNSIGTALCDINDLDAALKHFDTAIALKPDFAEAHCNRGGVMRRLNRFEESVESCVRAIELAPTFAEAYNVLGIAYLGLKNFDAAILSHQYAIELDPDNAAAHNNLACVFMACERPAEALVSCRRAVALAENDARMHLALADVLRALGDHGEGIAAYRRALELNPGLEAACQCVIFTTAGSVYCDVTMLVADARQYGRLVAARARPYRHRAAPEQVTGPLRVGFVSGDFRAHSVSAFLESVVAQLDPARVELFAYSTQPVEDAMTAHIKQYFASWCDTTGMSDEAAASRIHADGVHILVDLSGHTLYNRLPVFAWKPAPVQVTWLGFFATTGIDAIDYVLGDRHVLPVEEEAHFIEKPWRLLDSYLCFTPPQPEIIIGPLPMVANGVVTFGCLNNIGKIGDDVVALWSRVLHAVPDSRLLLKAPQLDQTVLRTGIADRFLRHGIAAERLILIGRTTRDAHLDAFNQVDIALDPFPYPGGTTSVEGLWMGVPVLTRRGDRFLSHVGESIVNTAGLPAWVAVDDDDYVAKAAAFAADRTGLGALRAGLRQQVLASPLCDAPRFARNLEDAFEAMWDAYASGTSAR</sequence>
<dbReference type="AlphaFoldDB" id="A0A1H4G1M1"/>
<dbReference type="InterPro" id="IPR011990">
    <property type="entry name" value="TPR-like_helical_dom_sf"/>
</dbReference>
<dbReference type="Pfam" id="PF13844">
    <property type="entry name" value="Glyco_transf_41"/>
    <property type="match status" value="2"/>
</dbReference>
<dbReference type="InterPro" id="IPR029489">
    <property type="entry name" value="OGT/SEC/SPY_C"/>
</dbReference>
<evidence type="ECO:0000256" key="2">
    <source>
        <dbReference type="ARBA" id="ARBA00005386"/>
    </source>
</evidence>
<evidence type="ECO:0000256" key="1">
    <source>
        <dbReference type="ARBA" id="ARBA00004922"/>
    </source>
</evidence>
<dbReference type="RefSeq" id="WP_245753345.1">
    <property type="nucleotide sequence ID" value="NZ_FNRQ01000005.1"/>
</dbReference>
<evidence type="ECO:0000313" key="11">
    <source>
        <dbReference type="Proteomes" id="UP000198638"/>
    </source>
</evidence>
<evidence type="ECO:0000256" key="6">
    <source>
        <dbReference type="ARBA" id="ARBA00022737"/>
    </source>
</evidence>
<dbReference type="Gene3D" id="3.40.50.2000">
    <property type="entry name" value="Glycogen Phosphorylase B"/>
    <property type="match status" value="1"/>
</dbReference>
<proteinExistence type="inferred from homology"/>
<feature type="repeat" description="TPR" evidence="8">
    <location>
        <begin position="78"/>
        <end position="111"/>
    </location>
</feature>
<evidence type="ECO:0000256" key="5">
    <source>
        <dbReference type="ARBA" id="ARBA00022679"/>
    </source>
</evidence>
<evidence type="ECO:0000256" key="4">
    <source>
        <dbReference type="ARBA" id="ARBA00022676"/>
    </source>
</evidence>
<keyword evidence="7 8" id="KW-0802">TPR repeat</keyword>
<evidence type="ECO:0000256" key="7">
    <source>
        <dbReference type="ARBA" id="ARBA00022803"/>
    </source>
</evidence>
<gene>
    <name evidence="10" type="ORF">SAMN05192564_105247</name>
</gene>
<evidence type="ECO:0000256" key="3">
    <source>
        <dbReference type="ARBA" id="ARBA00011970"/>
    </source>
</evidence>
<dbReference type="Pfam" id="PF13432">
    <property type="entry name" value="TPR_16"/>
    <property type="match status" value="1"/>
</dbReference>
<feature type="repeat" description="TPR" evidence="8">
    <location>
        <begin position="246"/>
        <end position="279"/>
    </location>
</feature>
<dbReference type="Gene3D" id="3.40.50.11380">
    <property type="match status" value="1"/>
</dbReference>
<evidence type="ECO:0000313" key="10">
    <source>
        <dbReference type="EMBL" id="SEB03465.1"/>
    </source>
</evidence>
<dbReference type="InterPro" id="IPR019734">
    <property type="entry name" value="TPR_rpt"/>
</dbReference>
<feature type="repeat" description="TPR" evidence="8">
    <location>
        <begin position="382"/>
        <end position="415"/>
    </location>
</feature>
<dbReference type="Pfam" id="PF14559">
    <property type="entry name" value="TPR_19"/>
    <property type="match status" value="1"/>
</dbReference>
<dbReference type="PANTHER" id="PTHR44835">
    <property type="entry name" value="UDP-N-ACETYLGLUCOSAMINE--PEPTIDE N-ACETYLGLUCOSAMINYLTRANSFERASE SPINDLY-RELATED"/>
    <property type="match status" value="1"/>
</dbReference>
<dbReference type="SMART" id="SM00028">
    <property type="entry name" value="TPR"/>
    <property type="match status" value="12"/>
</dbReference>
<dbReference type="Gene3D" id="1.25.40.10">
    <property type="entry name" value="Tetratricopeptide repeat domain"/>
    <property type="match status" value="5"/>
</dbReference>
<feature type="domain" description="O-GlcNAc transferase C-terminal" evidence="9">
    <location>
        <begin position="452"/>
        <end position="605"/>
    </location>
</feature>
<comment type="pathway">
    <text evidence="1">Protein modification; protein glycosylation.</text>
</comment>
<dbReference type="PROSITE" id="PS50005">
    <property type="entry name" value="TPR"/>
    <property type="match status" value="8"/>
</dbReference>
<evidence type="ECO:0000259" key="9">
    <source>
        <dbReference type="Pfam" id="PF13844"/>
    </source>
</evidence>
<keyword evidence="5 10" id="KW-0808">Transferase</keyword>
<feature type="repeat" description="TPR" evidence="8">
    <location>
        <begin position="280"/>
        <end position="313"/>
    </location>
</feature>
<dbReference type="UniPathway" id="UPA00378"/>
<dbReference type="PANTHER" id="PTHR44835:SF1">
    <property type="entry name" value="PROTEIN O-GLCNAC TRANSFERASE"/>
    <property type="match status" value="1"/>
</dbReference>
<accession>A0A1H4G1M1</accession>
<dbReference type="EC" id="2.4.1.255" evidence="3"/>
<dbReference type="PROSITE" id="PS50293">
    <property type="entry name" value="TPR_REGION"/>
    <property type="match status" value="2"/>
</dbReference>
<feature type="domain" description="O-GlcNAc transferase C-terminal" evidence="9">
    <location>
        <begin position="633"/>
        <end position="812"/>
    </location>
</feature>
<keyword evidence="6" id="KW-0677">Repeat</keyword>
<dbReference type="Proteomes" id="UP000198638">
    <property type="component" value="Unassembled WGS sequence"/>
</dbReference>
<feature type="repeat" description="TPR" evidence="8">
    <location>
        <begin position="146"/>
        <end position="179"/>
    </location>
</feature>
<feature type="repeat" description="TPR" evidence="8">
    <location>
        <begin position="314"/>
        <end position="347"/>
    </location>
</feature>
<comment type="similarity">
    <text evidence="2">Belongs to the glycosyltransferase 41 family. O-GlcNAc transferase subfamily.</text>
</comment>
<protein>
    <recommendedName>
        <fullName evidence="3">protein O-GlcNAc transferase</fullName>
        <ecNumber evidence="3">2.4.1.255</ecNumber>
    </recommendedName>
</protein>
<dbReference type="STRING" id="83784.SAMN05192564_105247"/>
<feature type="repeat" description="TPR" evidence="8">
    <location>
        <begin position="180"/>
        <end position="213"/>
    </location>
</feature>
<keyword evidence="4" id="KW-0328">Glycosyltransferase</keyword>